<dbReference type="EMBL" id="SZYD01000004">
    <property type="protein sequence ID" value="KAD6454421.1"/>
    <property type="molecule type" value="Genomic_DNA"/>
</dbReference>
<dbReference type="GO" id="GO:0071555">
    <property type="term" value="P:cell wall organization"/>
    <property type="evidence" value="ECO:0007669"/>
    <property type="project" value="UniProtKB-KW"/>
</dbReference>
<evidence type="ECO:0000256" key="2">
    <source>
        <dbReference type="ARBA" id="ARBA00004191"/>
    </source>
</evidence>
<evidence type="ECO:0000256" key="3">
    <source>
        <dbReference type="ARBA" id="ARBA00005784"/>
    </source>
</evidence>
<accession>A0A5N6PK68</accession>
<reference evidence="7 8" key="1">
    <citation type="submission" date="2019-05" db="EMBL/GenBank/DDBJ databases">
        <title>Mikania micrantha, genome provides insights into the molecular mechanism of rapid growth.</title>
        <authorList>
            <person name="Liu B."/>
        </authorList>
    </citation>
    <scope>NUCLEOTIDE SEQUENCE [LARGE SCALE GENOMIC DNA]</scope>
    <source>
        <strain evidence="7">NLD-2019</strain>
        <tissue evidence="7">Leaf</tissue>
    </source>
</reference>
<dbReference type="Pfam" id="PF03283">
    <property type="entry name" value="PAE"/>
    <property type="match status" value="1"/>
</dbReference>
<dbReference type="GO" id="GO:0052793">
    <property type="term" value="F:pectin acetylesterase activity"/>
    <property type="evidence" value="ECO:0007669"/>
    <property type="project" value="TreeGrafter"/>
</dbReference>
<gene>
    <name evidence="7" type="ORF">E3N88_09127</name>
</gene>
<comment type="caution">
    <text evidence="7">The sequence shown here is derived from an EMBL/GenBank/DDBJ whole genome shotgun (WGS) entry which is preliminary data.</text>
</comment>
<evidence type="ECO:0000256" key="6">
    <source>
        <dbReference type="RuleBase" id="RU363114"/>
    </source>
</evidence>
<proteinExistence type="inferred from homology"/>
<dbReference type="GO" id="GO:0009505">
    <property type="term" value="C:plant-type cell wall"/>
    <property type="evidence" value="ECO:0007669"/>
    <property type="project" value="TreeGrafter"/>
</dbReference>
<evidence type="ECO:0000256" key="5">
    <source>
        <dbReference type="ARBA" id="ARBA00023316"/>
    </source>
</evidence>
<comment type="similarity">
    <text evidence="3 6">Belongs to the pectinacetylesterase family.</text>
</comment>
<comment type="function">
    <text evidence="1 6">Hydrolyzes acetyl esters in homogalacturonan regions of pectin. In type I primary cell wall, galacturonic acid residues of pectin can be acetylated at the O-2 and O-3 positions. Decreasing the degree of acetylation of pectin gels in vitro alters their physical properties.</text>
</comment>
<sequence>MKNNICDWVFILLLGFNFLGKWANGYEFVGAEFHPDSTQMMSFVENYTTSLQSANPLYVGLTLIHGAGSKGAVCLDGSLPGYHLHRGFGSGANSWIVHLEGGGWCNNIRTCVYRKTTRRGSSNYFEKQLAFTGILSNKAEENPDFFNWNRVKVRYCDGASFTGDSEDKVHNLQFRGQKIWEAAMEDLMSKGMRNAIKALLSGCSAGGLASILHCDEFRGLFTIRTKVKCFADAGMFMDARDVAGGHTLRNMYHGVVTLQGSGKNLPRTCTNHLDPTSCFFPQNIVSNLRTPMFLLNTAYDSWQIIASLATPSSDPHGTWKACQRNPANCSPSQINFLQAGFRNQMLNSVKRFSMSKQNGLFINSCFAHCQSERQDTWFADNSPTLGNKIHDQILWDSVLFNFMNSIIRKNLTFFWYFEELNSTA</sequence>
<comment type="subcellular location">
    <subcellularLocation>
        <location evidence="2 6">Secreted</location>
        <location evidence="2 6">Cell wall</location>
    </subcellularLocation>
</comment>
<dbReference type="PANTHER" id="PTHR21562:SF5">
    <property type="entry name" value="PECTIN ACETYLESTERASE 12"/>
    <property type="match status" value="1"/>
</dbReference>
<evidence type="ECO:0000256" key="4">
    <source>
        <dbReference type="ARBA" id="ARBA00022512"/>
    </source>
</evidence>
<keyword evidence="6" id="KW-0378">Hydrolase</keyword>
<feature type="chain" id="PRO_5024510267" description="Pectin acetylesterase" evidence="6">
    <location>
        <begin position="26"/>
        <end position="424"/>
    </location>
</feature>
<keyword evidence="8" id="KW-1185">Reference proteome</keyword>
<keyword evidence="6" id="KW-0732">Signal</keyword>
<dbReference type="OrthoDB" id="2015280at2759"/>
<feature type="signal peptide" evidence="6">
    <location>
        <begin position="1"/>
        <end position="25"/>
    </location>
</feature>
<dbReference type="InterPro" id="IPR004963">
    <property type="entry name" value="PAE/NOTUM"/>
</dbReference>
<name>A0A5N6PK68_9ASTR</name>
<evidence type="ECO:0000313" key="7">
    <source>
        <dbReference type="EMBL" id="KAD6454421.1"/>
    </source>
</evidence>
<dbReference type="AlphaFoldDB" id="A0A5N6PK68"/>
<evidence type="ECO:0000313" key="8">
    <source>
        <dbReference type="Proteomes" id="UP000326396"/>
    </source>
</evidence>
<keyword evidence="6" id="KW-0964">Secreted</keyword>
<organism evidence="7 8">
    <name type="scientific">Mikania micrantha</name>
    <name type="common">bitter vine</name>
    <dbReference type="NCBI Taxonomy" id="192012"/>
    <lineage>
        <taxon>Eukaryota</taxon>
        <taxon>Viridiplantae</taxon>
        <taxon>Streptophyta</taxon>
        <taxon>Embryophyta</taxon>
        <taxon>Tracheophyta</taxon>
        <taxon>Spermatophyta</taxon>
        <taxon>Magnoliopsida</taxon>
        <taxon>eudicotyledons</taxon>
        <taxon>Gunneridae</taxon>
        <taxon>Pentapetalae</taxon>
        <taxon>asterids</taxon>
        <taxon>campanulids</taxon>
        <taxon>Asterales</taxon>
        <taxon>Asteraceae</taxon>
        <taxon>Asteroideae</taxon>
        <taxon>Heliantheae alliance</taxon>
        <taxon>Eupatorieae</taxon>
        <taxon>Mikania</taxon>
    </lineage>
</organism>
<dbReference type="Proteomes" id="UP000326396">
    <property type="component" value="Linkage Group LG12"/>
</dbReference>
<dbReference type="PANTHER" id="PTHR21562">
    <property type="entry name" value="NOTUM-RELATED"/>
    <property type="match status" value="1"/>
</dbReference>
<protein>
    <recommendedName>
        <fullName evidence="6">Pectin acetylesterase</fullName>
        <ecNumber evidence="6">3.1.1.-</ecNumber>
    </recommendedName>
</protein>
<keyword evidence="4 6" id="KW-0134">Cell wall</keyword>
<keyword evidence="5 6" id="KW-0961">Cell wall biogenesis/degradation</keyword>
<evidence type="ECO:0000256" key="1">
    <source>
        <dbReference type="ARBA" id="ARBA00003534"/>
    </source>
</evidence>
<dbReference type="EC" id="3.1.1.-" evidence="6"/>